<evidence type="ECO:0000313" key="5">
    <source>
        <dbReference type="EMBL" id="KAG9393365.1"/>
    </source>
</evidence>
<evidence type="ECO:0000256" key="2">
    <source>
        <dbReference type="ARBA" id="ARBA00022741"/>
    </source>
</evidence>
<keyword evidence="3 4" id="KW-0418">Kinase</keyword>
<keyword evidence="2" id="KW-0547">Nucleotide-binding</keyword>
<dbReference type="Pfam" id="PF00406">
    <property type="entry name" value="ADK"/>
    <property type="match status" value="1"/>
</dbReference>
<proteinExistence type="inferred from homology"/>
<sequence>MDIGSFTRSFTGDQSPTLTNAAMSLKDYRPSVALHAHTSTNLSQHCKDTTIIMFQEILDELRAEHENSELTFPREIMWLGGAPGAGKGTNTPFICKLRGITATPIVMSDLFKTPEMRALINKGYLIDDRAAVKLLFEELLKAEYQEGCVVDGFPRTTGQAEIVRLLNDFMIDHHYRRSTPDACSLARKPVFRIVCLAVNEHVSVFRQVSRGEKAIEENAKIKKGQMSGMLREVRPTDLDVESCRKRYRVYEQETLAALNSLKSAFHYHFIDAGGAVETVQARIEEEMKYQSSLELEPETHSAIRHIPKASSLTNHIRQHLTRRLDEAMATAPEKLKEAVDIIDAEVSPMIRRHAASGKLRMVLSQPPAPEVAGLIIDVLLERGFRPLMWEFPRNVPTRIDLKTGEIICNQVVDWNLEIEWDIPRIRNDKF</sequence>
<dbReference type="Gene3D" id="3.40.50.300">
    <property type="entry name" value="P-loop containing nucleotide triphosphate hydrolases"/>
    <property type="match status" value="1"/>
</dbReference>
<evidence type="ECO:0000256" key="1">
    <source>
        <dbReference type="ARBA" id="ARBA00022679"/>
    </source>
</evidence>
<dbReference type="PANTHER" id="PTHR23359">
    <property type="entry name" value="NUCLEOTIDE KINASE"/>
    <property type="match status" value="1"/>
</dbReference>
<dbReference type="EMBL" id="JAHDYR010000025">
    <property type="protein sequence ID" value="KAG9393365.1"/>
    <property type="molecule type" value="Genomic_DNA"/>
</dbReference>
<protein>
    <submittedName>
        <fullName evidence="5">Adenylate kinase/UMP-CMP kinase</fullName>
    </submittedName>
</protein>
<evidence type="ECO:0000256" key="3">
    <source>
        <dbReference type="ARBA" id="ARBA00022777"/>
    </source>
</evidence>
<reference evidence="5" key="1">
    <citation type="submission" date="2021-05" db="EMBL/GenBank/DDBJ databases">
        <title>A free-living protist that lacks canonical eukaryotic 1 DNA replication and segregation systems.</title>
        <authorList>
            <person name="Salas-Leiva D.E."/>
            <person name="Tromer E.C."/>
            <person name="Curtis B.A."/>
            <person name="Jerlstrom-Hultqvist J."/>
            <person name="Kolisko M."/>
            <person name="Yi Z."/>
            <person name="Salas-Leiva J.S."/>
            <person name="Gallot-Lavallee L."/>
            <person name="Kops G.J.P.L."/>
            <person name="Archibald J.M."/>
            <person name="Simpson A.G.B."/>
            <person name="Roger A.J."/>
        </authorList>
    </citation>
    <scope>NUCLEOTIDE SEQUENCE</scope>
    <source>
        <strain evidence="5">BICM</strain>
    </source>
</reference>
<dbReference type="AlphaFoldDB" id="A0A8J6AV87"/>
<dbReference type="Proteomes" id="UP000717585">
    <property type="component" value="Unassembled WGS sequence"/>
</dbReference>
<dbReference type="InterPro" id="IPR000850">
    <property type="entry name" value="Adenylat/UMP-CMP_kin"/>
</dbReference>
<accession>A0A8J6AV87</accession>
<dbReference type="CDD" id="cd01428">
    <property type="entry name" value="ADK"/>
    <property type="match status" value="1"/>
</dbReference>
<comment type="caution">
    <text evidence="5">The sequence shown here is derived from an EMBL/GenBank/DDBJ whole genome shotgun (WGS) entry which is preliminary data.</text>
</comment>
<dbReference type="GO" id="GO:0006139">
    <property type="term" value="P:nucleobase-containing compound metabolic process"/>
    <property type="evidence" value="ECO:0007669"/>
    <property type="project" value="InterPro"/>
</dbReference>
<dbReference type="GO" id="GO:0005524">
    <property type="term" value="F:ATP binding"/>
    <property type="evidence" value="ECO:0007669"/>
    <property type="project" value="InterPro"/>
</dbReference>
<name>A0A8J6AV87_9EUKA</name>
<keyword evidence="1 4" id="KW-0808">Transferase</keyword>
<gene>
    <name evidence="5" type="ORF">J8273_3501</name>
</gene>
<dbReference type="SUPFAM" id="SSF52540">
    <property type="entry name" value="P-loop containing nucleoside triphosphate hydrolases"/>
    <property type="match status" value="1"/>
</dbReference>
<dbReference type="OrthoDB" id="248923at2759"/>
<evidence type="ECO:0000256" key="4">
    <source>
        <dbReference type="RuleBase" id="RU003330"/>
    </source>
</evidence>
<dbReference type="InterPro" id="IPR027417">
    <property type="entry name" value="P-loop_NTPase"/>
</dbReference>
<evidence type="ECO:0000313" key="6">
    <source>
        <dbReference type="Proteomes" id="UP000717585"/>
    </source>
</evidence>
<comment type="similarity">
    <text evidence="4">Belongs to the adenylate kinase family.</text>
</comment>
<dbReference type="PROSITE" id="PS00113">
    <property type="entry name" value="ADENYLATE_KINASE"/>
    <property type="match status" value="1"/>
</dbReference>
<dbReference type="GO" id="GO:0019205">
    <property type="term" value="F:nucleobase-containing compound kinase activity"/>
    <property type="evidence" value="ECO:0007669"/>
    <property type="project" value="InterPro"/>
</dbReference>
<organism evidence="5 6">
    <name type="scientific">Carpediemonas membranifera</name>
    <dbReference type="NCBI Taxonomy" id="201153"/>
    <lineage>
        <taxon>Eukaryota</taxon>
        <taxon>Metamonada</taxon>
        <taxon>Carpediemonas-like organisms</taxon>
        <taxon>Carpediemonas</taxon>
    </lineage>
</organism>
<dbReference type="InterPro" id="IPR033690">
    <property type="entry name" value="Adenylat_kinase_CS"/>
</dbReference>
<keyword evidence="6" id="KW-1185">Reference proteome</keyword>
<dbReference type="PRINTS" id="PR00094">
    <property type="entry name" value="ADENYLTKNASE"/>
</dbReference>